<name>A0ABU1BQB2_9BURK</name>
<proteinExistence type="predicted"/>
<evidence type="ECO:0000313" key="2">
    <source>
        <dbReference type="EMBL" id="MDQ9171190.1"/>
    </source>
</evidence>
<reference evidence="2 3" key="1">
    <citation type="submission" date="2023-08" db="EMBL/GenBank/DDBJ databases">
        <title>Oxalobacteraceae gen .nov., isolated from river sludge outside the plant.</title>
        <authorList>
            <person name="Zhao S.Y."/>
        </authorList>
    </citation>
    <scope>NUCLEOTIDE SEQUENCE [LARGE SCALE GENOMIC DNA]</scope>
    <source>
        <strain evidence="2 3">R-40</strain>
    </source>
</reference>
<dbReference type="RefSeq" id="WP_338437125.1">
    <property type="nucleotide sequence ID" value="NZ_JAUYVH010000007.1"/>
</dbReference>
<keyword evidence="3" id="KW-1185">Reference proteome</keyword>
<keyword evidence="1" id="KW-0812">Transmembrane</keyword>
<feature type="transmembrane region" description="Helical" evidence="1">
    <location>
        <begin position="32"/>
        <end position="53"/>
    </location>
</feature>
<dbReference type="Pfam" id="PF11174">
    <property type="entry name" value="DUF2970"/>
    <property type="match status" value="1"/>
</dbReference>
<evidence type="ECO:0000256" key="1">
    <source>
        <dbReference type="SAM" id="Phobius"/>
    </source>
</evidence>
<dbReference type="Proteomes" id="UP001225596">
    <property type="component" value="Unassembled WGS sequence"/>
</dbReference>
<gene>
    <name evidence="2" type="ORF">Q8A64_12320</name>
</gene>
<keyword evidence="1" id="KW-0472">Membrane</keyword>
<dbReference type="InterPro" id="IPR021344">
    <property type="entry name" value="DUF2970"/>
</dbReference>
<accession>A0ABU1BQB2</accession>
<protein>
    <submittedName>
        <fullName evidence="2">DUF2970 domain-containing protein</fullName>
    </submittedName>
</protein>
<comment type="caution">
    <text evidence="2">The sequence shown here is derived from an EMBL/GenBank/DDBJ whole genome shotgun (WGS) entry which is preliminary data.</text>
</comment>
<sequence length="61" mass="6464">MKLLQLTRTVLWGFFGVRKRAGLEADAKADPAHIILVGIVAAVAFVGILIAAVKTALHVLV</sequence>
<organism evidence="2 3">
    <name type="scientific">Keguizhuia sedimenti</name>
    <dbReference type="NCBI Taxonomy" id="3064264"/>
    <lineage>
        <taxon>Bacteria</taxon>
        <taxon>Pseudomonadati</taxon>
        <taxon>Pseudomonadota</taxon>
        <taxon>Betaproteobacteria</taxon>
        <taxon>Burkholderiales</taxon>
        <taxon>Oxalobacteraceae</taxon>
        <taxon>Keguizhuia</taxon>
    </lineage>
</organism>
<dbReference type="EMBL" id="JAUYVH010000007">
    <property type="protein sequence ID" value="MDQ9171190.1"/>
    <property type="molecule type" value="Genomic_DNA"/>
</dbReference>
<keyword evidence="1" id="KW-1133">Transmembrane helix</keyword>
<evidence type="ECO:0000313" key="3">
    <source>
        <dbReference type="Proteomes" id="UP001225596"/>
    </source>
</evidence>